<dbReference type="PANTHER" id="PTHR47969">
    <property type="entry name" value="CHROMOSOME-ASSOCIATED KINESIN KIF4A-RELATED"/>
    <property type="match status" value="1"/>
</dbReference>
<keyword evidence="7 9" id="KW-0505">Motor protein</keyword>
<evidence type="ECO:0000256" key="7">
    <source>
        <dbReference type="ARBA" id="ARBA00023175"/>
    </source>
</evidence>
<keyword evidence="5 9" id="KW-0067">ATP-binding</keyword>
<feature type="domain" description="Kinesin motor" evidence="10">
    <location>
        <begin position="1"/>
        <end position="208"/>
    </location>
</feature>
<dbReference type="SMART" id="SM00129">
    <property type="entry name" value="KISc"/>
    <property type="match status" value="1"/>
</dbReference>
<comment type="subcellular location">
    <subcellularLocation>
        <location evidence="1">Cytoplasm</location>
        <location evidence="1">Cytoskeleton</location>
    </subcellularLocation>
</comment>
<keyword evidence="6" id="KW-0175">Coiled coil</keyword>
<protein>
    <recommendedName>
        <fullName evidence="10">Kinesin motor domain-containing protein</fullName>
    </recommendedName>
</protein>
<evidence type="ECO:0000256" key="6">
    <source>
        <dbReference type="ARBA" id="ARBA00023054"/>
    </source>
</evidence>
<evidence type="ECO:0000256" key="9">
    <source>
        <dbReference type="PROSITE-ProRule" id="PRU00283"/>
    </source>
</evidence>
<keyword evidence="2" id="KW-0963">Cytoplasm</keyword>
<dbReference type="GO" id="GO:0005874">
    <property type="term" value="C:microtubule"/>
    <property type="evidence" value="ECO:0007669"/>
    <property type="project" value="UniProtKB-KW"/>
</dbReference>
<dbReference type="InterPro" id="IPR001752">
    <property type="entry name" value="Kinesin_motor_dom"/>
</dbReference>
<keyword evidence="3" id="KW-0493">Microtubule</keyword>
<evidence type="ECO:0000259" key="10">
    <source>
        <dbReference type="PROSITE" id="PS50067"/>
    </source>
</evidence>
<feature type="binding site" evidence="9">
    <location>
        <begin position="18"/>
        <end position="25"/>
    </location>
    <ligand>
        <name>ATP</name>
        <dbReference type="ChEBI" id="CHEBI:30616"/>
    </ligand>
</feature>
<gene>
    <name evidence="11" type="ORF">TCEB3V08_LOCUS3273</name>
</gene>
<sequence length="208" mass="23075">MFWKGVLEGYNCTVFAYGQTGCGKSFTMQGVTTPPSQRGIIPRAFEHIFEAVSVAEGTKYLVLASYLEIYNEDVRDLLGGDSKKRLDLKEHTDKGVFVQDLSQHPVQNVVECEALMDRGWKNRSTGATLMNADSSRSHSIFSIRLEMLEEGEHIRSGKLNLVDLAGSERQAKTGSSITLKALVQQRAEGIRVYPPSPDFATHLPLSRP</sequence>
<dbReference type="PROSITE" id="PS50067">
    <property type="entry name" value="KINESIN_MOTOR_2"/>
    <property type="match status" value="1"/>
</dbReference>
<evidence type="ECO:0000256" key="4">
    <source>
        <dbReference type="ARBA" id="ARBA00022741"/>
    </source>
</evidence>
<evidence type="ECO:0000256" key="5">
    <source>
        <dbReference type="ARBA" id="ARBA00022840"/>
    </source>
</evidence>
<dbReference type="InterPro" id="IPR036961">
    <property type="entry name" value="Kinesin_motor_dom_sf"/>
</dbReference>
<name>A0A7R9CHZ3_TIMCR</name>
<dbReference type="SUPFAM" id="SSF52540">
    <property type="entry name" value="P-loop containing nucleoside triphosphate hydrolases"/>
    <property type="match status" value="1"/>
</dbReference>
<evidence type="ECO:0000256" key="8">
    <source>
        <dbReference type="ARBA" id="ARBA00023212"/>
    </source>
</evidence>
<keyword evidence="4 9" id="KW-0547">Nucleotide-binding</keyword>
<dbReference type="GO" id="GO:0003777">
    <property type="term" value="F:microtubule motor activity"/>
    <property type="evidence" value="ECO:0007669"/>
    <property type="project" value="InterPro"/>
</dbReference>
<evidence type="ECO:0000256" key="3">
    <source>
        <dbReference type="ARBA" id="ARBA00022701"/>
    </source>
</evidence>
<dbReference type="GO" id="GO:0005524">
    <property type="term" value="F:ATP binding"/>
    <property type="evidence" value="ECO:0007669"/>
    <property type="project" value="UniProtKB-UniRule"/>
</dbReference>
<dbReference type="PANTHER" id="PTHR47969:SF21">
    <property type="entry name" value="KINESIN-LIKE PROTEIN"/>
    <property type="match status" value="1"/>
</dbReference>
<proteinExistence type="inferred from homology"/>
<reference evidence="11" key="1">
    <citation type="submission" date="2020-11" db="EMBL/GenBank/DDBJ databases">
        <authorList>
            <person name="Tran Van P."/>
        </authorList>
    </citation>
    <scope>NUCLEOTIDE SEQUENCE</scope>
</reference>
<dbReference type="InterPro" id="IPR027417">
    <property type="entry name" value="P-loop_NTPase"/>
</dbReference>
<dbReference type="PROSITE" id="PS00411">
    <property type="entry name" value="KINESIN_MOTOR_1"/>
    <property type="match status" value="1"/>
</dbReference>
<dbReference type="EMBL" id="OC317246">
    <property type="protein sequence ID" value="CAD7395689.1"/>
    <property type="molecule type" value="Genomic_DNA"/>
</dbReference>
<evidence type="ECO:0000256" key="1">
    <source>
        <dbReference type="ARBA" id="ARBA00004245"/>
    </source>
</evidence>
<dbReference type="PRINTS" id="PR00380">
    <property type="entry name" value="KINESINHEAVY"/>
</dbReference>
<accession>A0A7R9CHZ3</accession>
<dbReference type="Gene3D" id="3.40.850.10">
    <property type="entry name" value="Kinesin motor domain"/>
    <property type="match status" value="1"/>
</dbReference>
<dbReference type="GO" id="GO:0007018">
    <property type="term" value="P:microtubule-based movement"/>
    <property type="evidence" value="ECO:0007669"/>
    <property type="project" value="InterPro"/>
</dbReference>
<keyword evidence="8" id="KW-0206">Cytoskeleton</keyword>
<dbReference type="InterPro" id="IPR019821">
    <property type="entry name" value="Kinesin_motor_CS"/>
</dbReference>
<dbReference type="AlphaFoldDB" id="A0A7R9CHZ3"/>
<evidence type="ECO:0000256" key="2">
    <source>
        <dbReference type="ARBA" id="ARBA00022490"/>
    </source>
</evidence>
<dbReference type="InterPro" id="IPR027640">
    <property type="entry name" value="Kinesin-like_fam"/>
</dbReference>
<dbReference type="GO" id="GO:0008017">
    <property type="term" value="F:microtubule binding"/>
    <property type="evidence" value="ECO:0007669"/>
    <property type="project" value="InterPro"/>
</dbReference>
<comment type="similarity">
    <text evidence="9">Belongs to the TRAFAC class myosin-kinesin ATPase superfamily. Kinesin family.</text>
</comment>
<organism evidence="11">
    <name type="scientific">Timema cristinae</name>
    <name type="common">Walking stick</name>
    <dbReference type="NCBI Taxonomy" id="61476"/>
    <lineage>
        <taxon>Eukaryota</taxon>
        <taxon>Metazoa</taxon>
        <taxon>Ecdysozoa</taxon>
        <taxon>Arthropoda</taxon>
        <taxon>Hexapoda</taxon>
        <taxon>Insecta</taxon>
        <taxon>Pterygota</taxon>
        <taxon>Neoptera</taxon>
        <taxon>Polyneoptera</taxon>
        <taxon>Phasmatodea</taxon>
        <taxon>Timematodea</taxon>
        <taxon>Timematoidea</taxon>
        <taxon>Timematidae</taxon>
        <taxon>Timema</taxon>
    </lineage>
</organism>
<evidence type="ECO:0000313" key="11">
    <source>
        <dbReference type="EMBL" id="CAD7395689.1"/>
    </source>
</evidence>
<dbReference type="Pfam" id="PF00225">
    <property type="entry name" value="Kinesin"/>
    <property type="match status" value="1"/>
</dbReference>